<evidence type="ECO:0000313" key="2">
    <source>
        <dbReference type="Proteomes" id="UP001322481"/>
    </source>
</evidence>
<evidence type="ECO:0008006" key="3">
    <source>
        <dbReference type="Google" id="ProtNLM"/>
    </source>
</evidence>
<dbReference type="EMBL" id="CP139858">
    <property type="protein sequence ID" value="WQC02461.1"/>
    <property type="molecule type" value="Genomic_DNA"/>
</dbReference>
<dbReference type="Proteomes" id="UP001322481">
    <property type="component" value="Chromosome"/>
</dbReference>
<sequence>MTSRIETQGLLHGPWMKPILKHLATASLVGLVLLRPFHARADEDDDGDHDRARDLYERGEIKGLANILGVVHADAPGDIVAVDFIRMGDRWVYRFQVVAPDGRRRIVDVDAGAGVLMRGRGGD</sequence>
<accession>A0ABZ0W1K2</accession>
<name>A0ABZ0W1K2_9HYPH</name>
<organism evidence="1 2">
    <name type="scientific">Mesorhizobium huakuii</name>
    <dbReference type="NCBI Taxonomy" id="28104"/>
    <lineage>
        <taxon>Bacteria</taxon>
        <taxon>Pseudomonadati</taxon>
        <taxon>Pseudomonadota</taxon>
        <taxon>Alphaproteobacteria</taxon>
        <taxon>Hyphomicrobiales</taxon>
        <taxon>Phyllobacteriaceae</taxon>
        <taxon>Mesorhizobium</taxon>
    </lineage>
</organism>
<keyword evidence="2" id="KW-1185">Reference proteome</keyword>
<gene>
    <name evidence="1" type="ORF">U0R22_006707</name>
</gene>
<protein>
    <recommendedName>
        <fullName evidence="3">PepSY domain-containing protein</fullName>
    </recommendedName>
</protein>
<evidence type="ECO:0000313" key="1">
    <source>
        <dbReference type="EMBL" id="WQC02461.1"/>
    </source>
</evidence>
<proteinExistence type="predicted"/>
<reference evidence="1 2" key="1">
    <citation type="submission" date="2023-11" db="EMBL/GenBank/DDBJ databases">
        <authorList>
            <person name="Panchal A.K."/>
            <person name="Meaney J.S."/>
            <person name="Karas B.J."/>
            <person name="diCenzo G.C."/>
        </authorList>
    </citation>
    <scope>NUCLEOTIDE SEQUENCE [LARGE SCALE GENOMIC DNA]</scope>
    <source>
        <strain evidence="1 2">NZP2235</strain>
    </source>
</reference>
<dbReference type="RefSeq" id="WP_322417266.1">
    <property type="nucleotide sequence ID" value="NZ_CP139858.1"/>
</dbReference>